<evidence type="ECO:0000313" key="2">
    <source>
        <dbReference type="EMBL" id="MBB6335557.1"/>
    </source>
</evidence>
<dbReference type="RefSeq" id="WP_184453997.1">
    <property type="nucleotide sequence ID" value="NZ_JACHMK010000001.1"/>
</dbReference>
<feature type="transmembrane region" description="Helical" evidence="1">
    <location>
        <begin position="20"/>
        <end position="40"/>
    </location>
</feature>
<proteinExistence type="predicted"/>
<comment type="caution">
    <text evidence="2">The sequence shown here is derived from an EMBL/GenBank/DDBJ whole genome shotgun (WGS) entry which is preliminary data.</text>
</comment>
<name>A0A923IY04_9ACTO</name>
<gene>
    <name evidence="2" type="ORF">HD592_002122</name>
</gene>
<feature type="transmembrane region" description="Helical" evidence="1">
    <location>
        <begin position="117"/>
        <end position="135"/>
    </location>
</feature>
<keyword evidence="1" id="KW-1133">Transmembrane helix</keyword>
<keyword evidence="1" id="KW-0812">Transmembrane</keyword>
<evidence type="ECO:0000256" key="1">
    <source>
        <dbReference type="SAM" id="Phobius"/>
    </source>
</evidence>
<reference evidence="2" key="1">
    <citation type="submission" date="2020-08" db="EMBL/GenBank/DDBJ databases">
        <title>Sequencing the genomes of 1000 actinobacteria strains.</title>
        <authorList>
            <person name="Klenk H.-P."/>
        </authorList>
    </citation>
    <scope>NUCLEOTIDE SEQUENCE</scope>
    <source>
        <strain evidence="2">DSM 10695</strain>
    </source>
</reference>
<sequence length="242" mass="27021">MRLKQTPRRWTPEEADRTTVNSVTFILIFTCILGFCAALFRTWLGNPLLSGLILVTIGMGLGLVTQLPRYGLRWSLGPDGISTRTGLPFVASQLGLITVSCGLAIVFFHVAVAYRHYSYAVGGVAIICAILLQLYEMRGLHANGARFEVTLTPKQVRLRSIDGRLYDFDWEKHPQLTGLDVQNLHIRTSGSALHFIRRTLIPLRATELRDILDYYSSHPDHRAELATEAGLARVLDFCKNPG</sequence>
<keyword evidence="3" id="KW-1185">Reference proteome</keyword>
<dbReference type="AlphaFoldDB" id="A0A923IY04"/>
<organism evidence="2 3">
    <name type="scientific">Schaalia hyovaginalis</name>
    <dbReference type="NCBI Taxonomy" id="29316"/>
    <lineage>
        <taxon>Bacteria</taxon>
        <taxon>Bacillati</taxon>
        <taxon>Actinomycetota</taxon>
        <taxon>Actinomycetes</taxon>
        <taxon>Actinomycetales</taxon>
        <taxon>Actinomycetaceae</taxon>
        <taxon>Schaalia</taxon>
    </lineage>
</organism>
<evidence type="ECO:0000313" key="3">
    <source>
        <dbReference type="Proteomes" id="UP000617426"/>
    </source>
</evidence>
<dbReference type="Proteomes" id="UP000617426">
    <property type="component" value="Unassembled WGS sequence"/>
</dbReference>
<protein>
    <submittedName>
        <fullName evidence="2">Uncharacterized protein</fullName>
    </submittedName>
</protein>
<keyword evidence="1" id="KW-0472">Membrane</keyword>
<feature type="transmembrane region" description="Helical" evidence="1">
    <location>
        <begin position="46"/>
        <end position="65"/>
    </location>
</feature>
<feature type="transmembrane region" description="Helical" evidence="1">
    <location>
        <begin position="86"/>
        <end position="111"/>
    </location>
</feature>
<accession>A0A923IY04</accession>
<dbReference type="EMBL" id="JACHMK010000001">
    <property type="protein sequence ID" value="MBB6335557.1"/>
    <property type="molecule type" value="Genomic_DNA"/>
</dbReference>